<gene>
    <name evidence="3" type="ORF">CXG81DRAFT_8715</name>
</gene>
<dbReference type="PANTHER" id="PTHR12984">
    <property type="entry name" value="SCY1-RELATED S/T PROTEIN KINASE-LIKE"/>
    <property type="match status" value="1"/>
</dbReference>
<dbReference type="GO" id="GO:0005524">
    <property type="term" value="F:ATP binding"/>
    <property type="evidence" value="ECO:0007669"/>
    <property type="project" value="InterPro"/>
</dbReference>
<dbReference type="Gene3D" id="1.10.510.10">
    <property type="entry name" value="Transferase(Phosphotransferase) domain 1"/>
    <property type="match status" value="1"/>
</dbReference>
<dbReference type="Proteomes" id="UP000274922">
    <property type="component" value="Unassembled WGS sequence"/>
</dbReference>
<evidence type="ECO:0000259" key="2">
    <source>
        <dbReference type="PROSITE" id="PS50011"/>
    </source>
</evidence>
<dbReference type="STRING" id="1555241.A0A4P9XER9"/>
<dbReference type="SUPFAM" id="SSF48371">
    <property type="entry name" value="ARM repeat"/>
    <property type="match status" value="1"/>
</dbReference>
<sequence length="594" mass="65089">MVSRALGSETAKLPFTWSDKPDVPERHAAWAQHPGKLKADGSPVTVFVFNKTKAPARVAFARNALRRARTLRHPDLVKLVEGIETETQIVIATEAVTPLARLDWHQLDPLLKCWGLYKMAHLLNFFHADCRLAHLNFSLETVQVTAAGEWKLTGLDLADAELPNPFSVGMIDGVTEHRYPPEMANANWSAFAAHPLHAVDAWAFGCLVYELYIKQAPLQTRQEVLAATQGTRPASVHVSLYTAFRHLVRPEPKMRGTLDKFLKQTGGPNGFFDNHFVKTSLFLEHITLKSVAEKEAFASQLAEHVNEFPLAFTKYKILPELCQAVEYGGVGARGIPSVLRIGQRLDEDDVQKMLVPLIVRLFASTDRSIRVSLLSQLDEYHRYLDANTISDAIYPSLCTGFSDSNAIVREHTLRSILVIADKLNEKILNNTLLRFLAKLQTDPEPGIRTNTTILLGKLATKLRPQIAQSVLVPAFTRAFKDSFPPARIAGMAAIGVTHELYPLADICNRILPHVMPLLMDPEKPVRQQAFKILDIFVKRVADGAAEGPAGAAAASTASGAAGAVASAAGTALASTTANWAGWALSAMSNTIIKS</sequence>
<dbReference type="GO" id="GO:0004672">
    <property type="term" value="F:protein kinase activity"/>
    <property type="evidence" value="ECO:0007669"/>
    <property type="project" value="InterPro"/>
</dbReference>
<feature type="domain" description="Protein kinase" evidence="2">
    <location>
        <begin position="1"/>
        <end position="272"/>
    </location>
</feature>
<dbReference type="GO" id="GO:0006409">
    <property type="term" value="P:tRNA export from nucleus"/>
    <property type="evidence" value="ECO:0007669"/>
    <property type="project" value="TreeGrafter"/>
</dbReference>
<dbReference type="InterPro" id="IPR051177">
    <property type="entry name" value="CIK-Related_Protein"/>
</dbReference>
<protein>
    <recommendedName>
        <fullName evidence="2">Protein kinase domain-containing protein</fullName>
    </recommendedName>
</protein>
<dbReference type="InterPro" id="IPR011989">
    <property type="entry name" value="ARM-like"/>
</dbReference>
<dbReference type="SUPFAM" id="SSF56112">
    <property type="entry name" value="Protein kinase-like (PK-like)"/>
    <property type="match status" value="1"/>
</dbReference>
<dbReference type="PROSITE" id="PS50077">
    <property type="entry name" value="HEAT_REPEAT"/>
    <property type="match status" value="1"/>
</dbReference>
<keyword evidence="4" id="KW-1185">Reference proteome</keyword>
<proteinExistence type="predicted"/>
<evidence type="ECO:0000256" key="1">
    <source>
        <dbReference type="PROSITE-ProRule" id="PRU00103"/>
    </source>
</evidence>
<accession>A0A4P9XER9</accession>
<dbReference type="Gene3D" id="1.25.10.10">
    <property type="entry name" value="Leucine-rich Repeat Variant"/>
    <property type="match status" value="1"/>
</dbReference>
<dbReference type="InterPro" id="IPR011009">
    <property type="entry name" value="Kinase-like_dom_sf"/>
</dbReference>
<dbReference type="InterPro" id="IPR000719">
    <property type="entry name" value="Prot_kinase_dom"/>
</dbReference>
<feature type="repeat" description="HEAT" evidence="1">
    <location>
        <begin position="510"/>
        <end position="546"/>
    </location>
</feature>
<name>A0A4P9XER9_9FUNG</name>
<evidence type="ECO:0000313" key="4">
    <source>
        <dbReference type="Proteomes" id="UP000274922"/>
    </source>
</evidence>
<dbReference type="GO" id="GO:0005737">
    <property type="term" value="C:cytoplasm"/>
    <property type="evidence" value="ECO:0007669"/>
    <property type="project" value="TreeGrafter"/>
</dbReference>
<dbReference type="AlphaFoldDB" id="A0A4P9XER9"/>
<reference evidence="4" key="1">
    <citation type="journal article" date="2018" name="Nat. Microbiol.">
        <title>Leveraging single-cell genomics to expand the fungal tree of life.</title>
        <authorList>
            <person name="Ahrendt S.R."/>
            <person name="Quandt C.A."/>
            <person name="Ciobanu D."/>
            <person name="Clum A."/>
            <person name="Salamov A."/>
            <person name="Andreopoulos B."/>
            <person name="Cheng J.F."/>
            <person name="Woyke T."/>
            <person name="Pelin A."/>
            <person name="Henrissat B."/>
            <person name="Reynolds N.K."/>
            <person name="Benny G.L."/>
            <person name="Smith M.E."/>
            <person name="James T.Y."/>
            <person name="Grigoriev I.V."/>
        </authorList>
    </citation>
    <scope>NUCLEOTIDE SEQUENCE [LARGE SCALE GENOMIC DNA]</scope>
    <source>
        <strain evidence="4">ATCC 52028</strain>
    </source>
</reference>
<dbReference type="InterPro" id="IPR021133">
    <property type="entry name" value="HEAT_type_2"/>
</dbReference>
<organism evidence="3 4">
    <name type="scientific">Caulochytrium protostelioides</name>
    <dbReference type="NCBI Taxonomy" id="1555241"/>
    <lineage>
        <taxon>Eukaryota</taxon>
        <taxon>Fungi</taxon>
        <taxon>Fungi incertae sedis</taxon>
        <taxon>Chytridiomycota</taxon>
        <taxon>Chytridiomycota incertae sedis</taxon>
        <taxon>Chytridiomycetes</taxon>
        <taxon>Caulochytriales</taxon>
        <taxon>Caulochytriaceae</taxon>
        <taxon>Caulochytrium</taxon>
    </lineage>
</organism>
<evidence type="ECO:0000313" key="3">
    <source>
        <dbReference type="EMBL" id="RKP04066.1"/>
    </source>
</evidence>
<dbReference type="PROSITE" id="PS50011">
    <property type="entry name" value="PROTEIN_KINASE_DOM"/>
    <property type="match status" value="1"/>
</dbReference>
<feature type="non-terminal residue" evidence="3">
    <location>
        <position position="594"/>
    </location>
</feature>
<dbReference type="PANTHER" id="PTHR12984:SF3">
    <property type="entry name" value="N-TERMINAL KINASE-LIKE PROTEIN"/>
    <property type="match status" value="1"/>
</dbReference>
<dbReference type="EMBL" id="ML014114">
    <property type="protein sequence ID" value="RKP04066.1"/>
    <property type="molecule type" value="Genomic_DNA"/>
</dbReference>
<dbReference type="OrthoDB" id="447103at2759"/>
<dbReference type="InterPro" id="IPR016024">
    <property type="entry name" value="ARM-type_fold"/>
</dbReference>
<dbReference type="Gene3D" id="3.30.200.20">
    <property type="entry name" value="Phosphorylase Kinase, domain 1"/>
    <property type="match status" value="1"/>
</dbReference>